<proteinExistence type="predicted"/>
<evidence type="ECO:0000313" key="2">
    <source>
        <dbReference type="Proteomes" id="UP001596505"/>
    </source>
</evidence>
<gene>
    <name evidence="1" type="ORF">ACFQRG_01685</name>
</gene>
<reference evidence="2" key="1">
    <citation type="journal article" date="2019" name="Int. J. Syst. Evol. Microbiol.">
        <title>The Global Catalogue of Microorganisms (GCM) 10K type strain sequencing project: providing services to taxonomists for standard genome sequencing and annotation.</title>
        <authorList>
            <consortium name="The Broad Institute Genomics Platform"/>
            <consortium name="The Broad Institute Genome Sequencing Center for Infectious Disease"/>
            <person name="Wu L."/>
            <person name="Ma J."/>
        </authorList>
    </citation>
    <scope>NUCLEOTIDE SEQUENCE [LARGE SCALE GENOMIC DNA]</scope>
    <source>
        <strain evidence="2">CGMCC 1.16305</strain>
    </source>
</reference>
<keyword evidence="2" id="KW-1185">Reference proteome</keyword>
<organism evidence="1 2">
    <name type="scientific">Scopulibacillus cellulosilyticus</name>
    <dbReference type="NCBI Taxonomy" id="2665665"/>
    <lineage>
        <taxon>Bacteria</taxon>
        <taxon>Bacillati</taxon>
        <taxon>Bacillota</taxon>
        <taxon>Bacilli</taxon>
        <taxon>Bacillales</taxon>
        <taxon>Sporolactobacillaceae</taxon>
        <taxon>Scopulibacillus</taxon>
    </lineage>
</organism>
<dbReference type="EMBL" id="JBHTCO010000002">
    <property type="protein sequence ID" value="MFC7391704.1"/>
    <property type="molecule type" value="Genomic_DNA"/>
</dbReference>
<dbReference type="Proteomes" id="UP001596505">
    <property type="component" value="Unassembled WGS sequence"/>
</dbReference>
<accession>A0ABW2PQQ3</accession>
<comment type="caution">
    <text evidence="1">The sequence shown here is derived from an EMBL/GenBank/DDBJ whole genome shotgun (WGS) entry which is preliminary data.</text>
</comment>
<evidence type="ECO:0000313" key="1">
    <source>
        <dbReference type="EMBL" id="MFC7391704.1"/>
    </source>
</evidence>
<sequence>MLLRVIEERQVRRIGGQRIIP</sequence>
<name>A0ABW2PQQ3_9BACL</name>
<protein>
    <submittedName>
        <fullName evidence="1">Uncharacterized protein</fullName>
    </submittedName>
</protein>
<dbReference type="RefSeq" id="WP_380963241.1">
    <property type="nucleotide sequence ID" value="NZ_JBHTCO010000002.1"/>
</dbReference>